<dbReference type="Gene3D" id="2.60.40.790">
    <property type="match status" value="1"/>
</dbReference>
<feature type="compositionally biased region" description="Basic and acidic residues" evidence="5">
    <location>
        <begin position="226"/>
        <end position="384"/>
    </location>
</feature>
<dbReference type="PROSITE" id="PS01031">
    <property type="entry name" value="SHSP"/>
    <property type="match status" value="1"/>
</dbReference>
<dbReference type="InterPro" id="IPR002068">
    <property type="entry name" value="A-crystallin/Hsp20_dom"/>
</dbReference>
<organism evidence="8 9">
    <name type="scientific">Vitis vinifera</name>
    <name type="common">Grape</name>
    <dbReference type="NCBI Taxonomy" id="29760"/>
    <lineage>
        <taxon>Eukaryota</taxon>
        <taxon>Viridiplantae</taxon>
        <taxon>Streptophyta</taxon>
        <taxon>Embryophyta</taxon>
        <taxon>Tracheophyta</taxon>
        <taxon>Spermatophyta</taxon>
        <taxon>Magnoliopsida</taxon>
        <taxon>eudicotyledons</taxon>
        <taxon>Gunneridae</taxon>
        <taxon>Pentapetalae</taxon>
        <taxon>rosids</taxon>
        <taxon>Vitales</taxon>
        <taxon>Vitaceae</taxon>
        <taxon>Viteae</taxon>
        <taxon>Vitis</taxon>
    </lineage>
</organism>
<feature type="compositionally biased region" description="Basic and acidic residues" evidence="5">
    <location>
        <begin position="446"/>
        <end position="455"/>
    </location>
</feature>
<gene>
    <name evidence="8" type="ORF">VitviT2T_028497</name>
</gene>
<evidence type="ECO:0000313" key="9">
    <source>
        <dbReference type="Proteomes" id="UP001227230"/>
    </source>
</evidence>
<feature type="compositionally biased region" description="Polar residues" evidence="5">
    <location>
        <begin position="420"/>
        <end position="437"/>
    </location>
</feature>
<feature type="region of interest" description="Disordered" evidence="5">
    <location>
        <begin position="159"/>
        <end position="485"/>
    </location>
</feature>
<evidence type="ECO:0000313" key="8">
    <source>
        <dbReference type="EMBL" id="WKA10957.1"/>
    </source>
</evidence>
<keyword evidence="6" id="KW-0812">Transmembrane</keyword>
<evidence type="ECO:0000256" key="1">
    <source>
        <dbReference type="ARBA" id="ARBA00004162"/>
    </source>
</evidence>
<evidence type="ECO:0000256" key="3">
    <source>
        <dbReference type="ARBA" id="ARBA00022821"/>
    </source>
</evidence>
<reference evidence="8 9" key="1">
    <citation type="journal article" date="2023" name="Hortic Res">
        <title>The complete reference genome for grapevine (Vitis vinifera L.) genetics and breeding.</title>
        <authorList>
            <person name="Shi X."/>
            <person name="Cao S."/>
            <person name="Wang X."/>
            <person name="Huang S."/>
            <person name="Wang Y."/>
            <person name="Liu Z."/>
            <person name="Liu W."/>
            <person name="Leng X."/>
            <person name="Peng Y."/>
            <person name="Wang N."/>
            <person name="Wang Y."/>
            <person name="Ma Z."/>
            <person name="Xu X."/>
            <person name="Zhang F."/>
            <person name="Xue H."/>
            <person name="Zhong H."/>
            <person name="Wang Y."/>
            <person name="Zhang K."/>
            <person name="Velt A."/>
            <person name="Avia K."/>
            <person name="Holtgrawe D."/>
            <person name="Grimplet J."/>
            <person name="Matus J.T."/>
            <person name="Ware D."/>
            <person name="Wu X."/>
            <person name="Wang H."/>
            <person name="Liu C."/>
            <person name="Fang Y."/>
            <person name="Rustenholz C."/>
            <person name="Cheng Z."/>
            <person name="Xiao H."/>
            <person name="Zhou Y."/>
        </authorList>
    </citation>
    <scope>NUCLEOTIDE SEQUENCE [LARGE SCALE GENOMIC DNA]</scope>
    <source>
        <strain evidence="9">cv. Pinot noir / PN40024</strain>
        <tissue evidence="8">Leaf</tissue>
    </source>
</reference>
<dbReference type="PANTHER" id="PTHR43670">
    <property type="entry name" value="HEAT SHOCK PROTEIN 26"/>
    <property type="match status" value="1"/>
</dbReference>
<evidence type="ECO:0000256" key="6">
    <source>
        <dbReference type="SAM" id="Phobius"/>
    </source>
</evidence>
<evidence type="ECO:0000259" key="7">
    <source>
        <dbReference type="PROSITE" id="PS01031"/>
    </source>
</evidence>
<dbReference type="SUPFAM" id="SSF49764">
    <property type="entry name" value="HSP20-like chaperones"/>
    <property type="match status" value="1"/>
</dbReference>
<protein>
    <recommendedName>
        <fullName evidence="7">SHSP domain-containing protein</fullName>
    </recommendedName>
</protein>
<feature type="transmembrane region" description="Helical" evidence="6">
    <location>
        <begin position="497"/>
        <end position="515"/>
    </location>
</feature>
<comment type="subcellular location">
    <subcellularLocation>
        <location evidence="1">Cell membrane</location>
        <topology evidence="1">Single-pass membrane protein</topology>
    </subcellularLocation>
</comment>
<name>A0ABY9DU79_VITVI</name>
<evidence type="ECO:0000256" key="2">
    <source>
        <dbReference type="ARBA" id="ARBA00022475"/>
    </source>
</evidence>
<dbReference type="EMBL" id="CP126665">
    <property type="protein sequence ID" value="WKA10957.1"/>
    <property type="molecule type" value="Genomic_DNA"/>
</dbReference>
<evidence type="ECO:0000256" key="4">
    <source>
        <dbReference type="PROSITE-ProRule" id="PRU00285"/>
    </source>
</evidence>
<comment type="similarity">
    <text evidence="4">Belongs to the small heat shock protein (HSP20) family.</text>
</comment>
<dbReference type="PANTHER" id="PTHR43670:SF34">
    <property type="entry name" value="HSP20-LIKE CHAPERONES SUPERFAMILY PROTEIN"/>
    <property type="match status" value="1"/>
</dbReference>
<keyword evidence="6" id="KW-0472">Membrane</keyword>
<sequence length="520" mass="58910">MEVELEINITPTNLPPITKDPVFLSTEADTLFILIANLKGYQKEKLKIDKNEDGTQIAVSGEKVGSTSLQPFRRMAFRATPQVTKFRKVFWIPDGVVLDQIKAKFNEKESVLWIFMPKSVTEVSGVGVGVGVGVEEVKEEEIGRRSDRRTPPVLVKVPEREIPGKNEQEMKEGKKDVPKHEPEEVKEAIPKAEVAEIENPRKSEQEMKEGKKDVKATEVVGGLPQHEPEREKEAIPQKEAAERENHRKNEQEMKEERKDAKATDEDVGRLHHHEPEQVKEPISQKEADERENPTKNEQEMEERREEVKATDEDVGRLPQHEPEQVKEAMLKKEAADITITRPEEENTRSNKREVPSKEETPAKEVSDLEAKRTAAEEKSEECQHGPEVTESTKVEAVQVTQQAHVEEDNAPEENGEVETHLSQQELNTEIQEVSQLESDQESDSTESLKPDHPEEVQGMGNEIQAEIDPVILPEEKVDNRKGSLAPPKKFRLCSPCFFAGSAILVSIVVLVIHFSRPKRR</sequence>
<feature type="domain" description="SHSP" evidence="7">
    <location>
        <begin position="13"/>
        <end position="133"/>
    </location>
</feature>
<proteinExistence type="inferred from homology"/>
<keyword evidence="3" id="KW-0611">Plant defense</keyword>
<dbReference type="InterPro" id="IPR008978">
    <property type="entry name" value="HSP20-like_chaperone"/>
</dbReference>
<keyword evidence="9" id="KW-1185">Reference proteome</keyword>
<accession>A0ABY9DU79</accession>
<evidence type="ECO:0000256" key="5">
    <source>
        <dbReference type="SAM" id="MobiDB-lite"/>
    </source>
</evidence>
<feature type="compositionally biased region" description="Basic and acidic residues" evidence="5">
    <location>
        <begin position="159"/>
        <end position="216"/>
    </location>
</feature>
<keyword evidence="6" id="KW-1133">Transmembrane helix</keyword>
<keyword evidence="2" id="KW-1003">Cell membrane</keyword>
<dbReference type="Proteomes" id="UP001227230">
    <property type="component" value="Chromosome 18"/>
</dbReference>
<dbReference type="CDD" id="cd00298">
    <property type="entry name" value="ACD_sHsps_p23-like"/>
    <property type="match status" value="1"/>
</dbReference>